<dbReference type="SMART" id="SM01179">
    <property type="entry name" value="DUF862"/>
    <property type="match status" value="1"/>
</dbReference>
<feature type="domain" description="PUL" evidence="5">
    <location>
        <begin position="286"/>
        <end position="575"/>
    </location>
</feature>
<evidence type="ECO:0000256" key="2">
    <source>
        <dbReference type="ARBA" id="ARBA00022670"/>
    </source>
</evidence>
<dbReference type="GO" id="GO:0070646">
    <property type="term" value="P:protein modification by small protein removal"/>
    <property type="evidence" value="ECO:0007669"/>
    <property type="project" value="TreeGrafter"/>
</dbReference>
<dbReference type="PROSITE" id="PS51396">
    <property type="entry name" value="PUL"/>
    <property type="match status" value="1"/>
</dbReference>
<dbReference type="Pfam" id="PF05903">
    <property type="entry name" value="Peptidase_C97"/>
    <property type="match status" value="1"/>
</dbReference>
<dbReference type="Pfam" id="PF08324">
    <property type="entry name" value="PUL"/>
    <property type="match status" value="1"/>
</dbReference>
<keyword evidence="2" id="KW-0645">Protease</keyword>
<dbReference type="InterPro" id="IPR042266">
    <property type="entry name" value="PPPDE_sf"/>
</dbReference>
<feature type="domain" description="PPPDE" evidence="6">
    <location>
        <begin position="1"/>
        <end position="141"/>
    </location>
</feature>
<dbReference type="PROSITE" id="PS51858">
    <property type="entry name" value="PPPDE"/>
    <property type="match status" value="1"/>
</dbReference>
<comment type="caution">
    <text evidence="7">The sequence shown here is derived from an EMBL/GenBank/DDBJ whole genome shotgun (WGS) entry which is preliminary data.</text>
</comment>
<dbReference type="Gene3D" id="3.90.1720.30">
    <property type="entry name" value="PPPDE domains"/>
    <property type="match status" value="1"/>
</dbReference>
<dbReference type="OrthoDB" id="21221at2759"/>
<dbReference type="Proteomes" id="UP000236621">
    <property type="component" value="Unassembled WGS sequence"/>
</dbReference>
<feature type="domain" description="Thioredoxin" evidence="4">
    <location>
        <begin position="158"/>
        <end position="282"/>
    </location>
</feature>
<reference evidence="7 8" key="1">
    <citation type="submission" date="2017-08" db="EMBL/GenBank/DDBJ databases">
        <title>Harnessing the power of phylogenomics to disentangle the directionality and signatures of interkingdom host jumping in the parasitic fungal genus Tolypocladium.</title>
        <authorList>
            <person name="Quandt C.A."/>
            <person name="Patterson W."/>
            <person name="Spatafora J.W."/>
        </authorList>
    </citation>
    <scope>NUCLEOTIDE SEQUENCE [LARGE SCALE GENOMIC DNA]</scope>
    <source>
        <strain evidence="7 8">CBS 113982</strain>
    </source>
</reference>
<dbReference type="Gene3D" id="3.40.30.10">
    <property type="entry name" value="Glutaredoxin"/>
    <property type="match status" value="1"/>
</dbReference>
<dbReference type="GO" id="GO:0006508">
    <property type="term" value="P:proteolysis"/>
    <property type="evidence" value="ECO:0007669"/>
    <property type="project" value="UniProtKB-KW"/>
</dbReference>
<dbReference type="PROSITE" id="PS51352">
    <property type="entry name" value="THIOREDOXIN_2"/>
    <property type="match status" value="1"/>
</dbReference>
<evidence type="ECO:0000259" key="5">
    <source>
        <dbReference type="PROSITE" id="PS51396"/>
    </source>
</evidence>
<dbReference type="InterPro" id="IPR008580">
    <property type="entry name" value="PPPDE_dom"/>
</dbReference>
<dbReference type="EMBL" id="NRSZ01000353">
    <property type="protein sequence ID" value="PNY27750.1"/>
    <property type="molecule type" value="Genomic_DNA"/>
</dbReference>
<organism evidence="7 8">
    <name type="scientific">Tolypocladium capitatum</name>
    <dbReference type="NCBI Taxonomy" id="45235"/>
    <lineage>
        <taxon>Eukaryota</taxon>
        <taxon>Fungi</taxon>
        <taxon>Dikarya</taxon>
        <taxon>Ascomycota</taxon>
        <taxon>Pezizomycotina</taxon>
        <taxon>Sordariomycetes</taxon>
        <taxon>Hypocreomycetidae</taxon>
        <taxon>Hypocreales</taxon>
        <taxon>Ophiocordycipitaceae</taxon>
        <taxon>Tolypocladium</taxon>
    </lineage>
</organism>
<keyword evidence="3" id="KW-0378">Hydrolase</keyword>
<dbReference type="CDD" id="cd02947">
    <property type="entry name" value="TRX_family"/>
    <property type="match status" value="1"/>
</dbReference>
<evidence type="ECO:0000259" key="4">
    <source>
        <dbReference type="PROSITE" id="PS51352"/>
    </source>
</evidence>
<proteinExistence type="inferred from homology"/>
<keyword evidence="8" id="KW-1185">Reference proteome</keyword>
<dbReference type="STRING" id="45235.A0A2K3QJR3"/>
<dbReference type="Gene3D" id="1.25.10.10">
    <property type="entry name" value="Leucine-rich Repeat Variant"/>
    <property type="match status" value="1"/>
</dbReference>
<dbReference type="Pfam" id="PF00085">
    <property type="entry name" value="Thioredoxin"/>
    <property type="match status" value="1"/>
</dbReference>
<gene>
    <name evidence="7" type="ORF">TCAP_02341</name>
</gene>
<dbReference type="InterPro" id="IPR011989">
    <property type="entry name" value="ARM-like"/>
</dbReference>
<dbReference type="InterPro" id="IPR013535">
    <property type="entry name" value="PUL_dom"/>
</dbReference>
<dbReference type="PANTHER" id="PTHR12378">
    <property type="entry name" value="DESUMOYLATING ISOPEPTIDASE"/>
    <property type="match status" value="1"/>
</dbReference>
<name>A0A2K3QJR3_9HYPO</name>
<dbReference type="GO" id="GO:0008233">
    <property type="term" value="F:peptidase activity"/>
    <property type="evidence" value="ECO:0007669"/>
    <property type="project" value="UniProtKB-KW"/>
</dbReference>
<accession>A0A2K3QJR3</accession>
<evidence type="ECO:0000259" key="6">
    <source>
        <dbReference type="PROSITE" id="PS51858"/>
    </source>
</evidence>
<evidence type="ECO:0000313" key="7">
    <source>
        <dbReference type="EMBL" id="PNY27750.1"/>
    </source>
</evidence>
<evidence type="ECO:0000256" key="1">
    <source>
        <dbReference type="ARBA" id="ARBA00008140"/>
    </source>
</evidence>
<dbReference type="InterPro" id="IPR036249">
    <property type="entry name" value="Thioredoxin-like_sf"/>
</dbReference>
<protein>
    <submittedName>
        <fullName evidence="7">Desumoylating isopeptidase 1</fullName>
    </submittedName>
</protein>
<evidence type="ECO:0000256" key="3">
    <source>
        <dbReference type="ARBA" id="ARBA00022801"/>
    </source>
</evidence>
<dbReference type="InterPro" id="IPR013766">
    <property type="entry name" value="Thioredoxin_domain"/>
</dbReference>
<evidence type="ECO:0000313" key="8">
    <source>
        <dbReference type="Proteomes" id="UP000236621"/>
    </source>
</evidence>
<dbReference type="SUPFAM" id="SSF52833">
    <property type="entry name" value="Thioredoxin-like"/>
    <property type="match status" value="1"/>
</dbReference>
<dbReference type="AlphaFoldDB" id="A0A2K3QJR3"/>
<dbReference type="PANTHER" id="PTHR12378:SF7">
    <property type="entry name" value="DESUMOYLATING ISOPEPTIDASE 1"/>
    <property type="match status" value="1"/>
</dbReference>
<comment type="similarity">
    <text evidence="1">Belongs to the DeSI family.</text>
</comment>
<sequence>MDVHLLVYDLSRGLARQMSAALLGFQLDAIYHTSIELNGREYVYDGGIIAITPGSSHLGQAMQKIHLGATNLPMEVIEEYLDSIRPIFTLEAYDLFHHNCNNFTDSFSNFLVGKGIPGHITSMPQAVMDSPMGRMMLPQLTQGVNAGRSGGSILGLEQSAKAPAPNGTGSTKNRVKIVTGQDELSRLLNGAEKSCAVIFFTSATCSPCKVLYPVYDQLVEEYGDKVTFIKVDISQPQTTLIAQQFSIRATPTFVTFLKGEEENRWSGADQASLRGNVQLLVQMAHPVHPHEKLRLPSFSDPNVKSVLFSRIPPMAKLAVKMGEGLTKRAEVQALTRFVESRNTIGPQDAIIPDMSQLSSLVQDSVAQLPAEILFTIVDLFRCALVDPRVSGYFAEETEHQTVRSILEFANEQTDCPYALRLVTLQLGCNLFSTPLFPDEILRHTALRTPIIQLISSSFLDDSHNNVRVAASSLLFNLALADRRSRGKDSKANLPEGDQVELAASVVEAIGQEEESVEALQGMLSALGHLVYGTDQKGELADLLRALDAQGTISAKRKNFPKEKLVAEVADELLGKGLGRP</sequence>